<feature type="transmembrane region" description="Helical" evidence="6">
    <location>
        <begin position="171"/>
        <end position="191"/>
    </location>
</feature>
<comment type="subcellular location">
    <subcellularLocation>
        <location evidence="6">Cell membrane</location>
        <topology evidence="6">Multi-pass membrane protein</topology>
    </subcellularLocation>
    <subcellularLocation>
        <location evidence="1">Membrane</location>
        <topology evidence="1">Multi-pass membrane protein</topology>
    </subcellularLocation>
</comment>
<evidence type="ECO:0000256" key="5">
    <source>
        <dbReference type="ARBA" id="ARBA00023251"/>
    </source>
</evidence>
<dbReference type="GO" id="GO:0046677">
    <property type="term" value="P:response to antibiotic"/>
    <property type="evidence" value="ECO:0007669"/>
    <property type="project" value="UniProtKB-KW"/>
</dbReference>
<evidence type="ECO:0000313" key="8">
    <source>
        <dbReference type="EMBL" id="HIW90676.1"/>
    </source>
</evidence>
<evidence type="ECO:0000259" key="7">
    <source>
        <dbReference type="PROSITE" id="PS51012"/>
    </source>
</evidence>
<keyword evidence="6" id="KW-0813">Transport</keyword>
<name>A0A9D1UL63_9CORY</name>
<keyword evidence="5" id="KW-0046">Antibiotic resistance</keyword>
<feature type="transmembrane region" description="Helical" evidence="6">
    <location>
        <begin position="28"/>
        <end position="47"/>
    </location>
</feature>
<keyword evidence="2 6" id="KW-0812">Transmembrane</keyword>
<gene>
    <name evidence="8" type="ORF">H9870_03315</name>
</gene>
<evidence type="ECO:0000313" key="9">
    <source>
        <dbReference type="Proteomes" id="UP000824190"/>
    </source>
</evidence>
<reference evidence="8" key="1">
    <citation type="journal article" date="2021" name="PeerJ">
        <title>Extensive microbial diversity within the chicken gut microbiome revealed by metagenomics and culture.</title>
        <authorList>
            <person name="Gilroy R."/>
            <person name="Ravi A."/>
            <person name="Getino M."/>
            <person name="Pursley I."/>
            <person name="Horton D.L."/>
            <person name="Alikhan N.F."/>
            <person name="Baker D."/>
            <person name="Gharbi K."/>
            <person name="Hall N."/>
            <person name="Watson M."/>
            <person name="Adriaenssens E.M."/>
            <person name="Foster-Nyarko E."/>
            <person name="Jarju S."/>
            <person name="Secka A."/>
            <person name="Antonio M."/>
            <person name="Oren A."/>
            <person name="Chaudhuri R.R."/>
            <person name="La Ragione R."/>
            <person name="Hildebrand F."/>
            <person name="Pallen M.J."/>
        </authorList>
    </citation>
    <scope>NUCLEOTIDE SEQUENCE</scope>
    <source>
        <strain evidence="8">CHK32-1732</strain>
    </source>
</reference>
<organism evidence="8 9">
    <name type="scientific">Candidatus Corynebacterium avicola</name>
    <dbReference type="NCBI Taxonomy" id="2838527"/>
    <lineage>
        <taxon>Bacteria</taxon>
        <taxon>Bacillati</taxon>
        <taxon>Actinomycetota</taxon>
        <taxon>Actinomycetes</taxon>
        <taxon>Mycobacteriales</taxon>
        <taxon>Corynebacteriaceae</taxon>
        <taxon>Corynebacterium</taxon>
    </lineage>
</organism>
<dbReference type="PANTHER" id="PTHR43229:SF2">
    <property type="entry name" value="NODULATION PROTEIN J"/>
    <property type="match status" value="1"/>
</dbReference>
<proteinExistence type="inferred from homology"/>
<feature type="transmembrane region" description="Helical" evidence="6">
    <location>
        <begin position="104"/>
        <end position="132"/>
    </location>
</feature>
<comment type="caution">
    <text evidence="8">The sequence shown here is derived from an EMBL/GenBank/DDBJ whole genome shotgun (WGS) entry which is preliminary data.</text>
</comment>
<dbReference type="InterPro" id="IPR000412">
    <property type="entry name" value="ABC_2_transport"/>
</dbReference>
<dbReference type="PIRSF" id="PIRSF006648">
    <property type="entry name" value="DrrB"/>
    <property type="match status" value="1"/>
</dbReference>
<keyword evidence="4 6" id="KW-0472">Membrane</keyword>
<evidence type="ECO:0000256" key="1">
    <source>
        <dbReference type="ARBA" id="ARBA00004141"/>
    </source>
</evidence>
<dbReference type="InterPro" id="IPR013525">
    <property type="entry name" value="ABC2_TM"/>
</dbReference>
<comment type="similarity">
    <text evidence="6">Belongs to the ABC-2 integral membrane protein family.</text>
</comment>
<protein>
    <recommendedName>
        <fullName evidence="6">Transport permease protein</fullName>
    </recommendedName>
</protein>
<feature type="transmembrane region" description="Helical" evidence="6">
    <location>
        <begin position="59"/>
        <end position="83"/>
    </location>
</feature>
<keyword evidence="3 6" id="KW-1133">Transmembrane helix</keyword>
<accession>A0A9D1UL63</accession>
<dbReference type="Proteomes" id="UP000824190">
    <property type="component" value="Unassembled WGS sequence"/>
</dbReference>
<dbReference type="EMBL" id="DXGC01000032">
    <property type="protein sequence ID" value="HIW90676.1"/>
    <property type="molecule type" value="Genomic_DNA"/>
</dbReference>
<reference evidence="8" key="2">
    <citation type="submission" date="2021-04" db="EMBL/GenBank/DDBJ databases">
        <authorList>
            <person name="Gilroy R."/>
        </authorList>
    </citation>
    <scope>NUCLEOTIDE SEQUENCE</scope>
    <source>
        <strain evidence="8">CHK32-1732</strain>
    </source>
</reference>
<feature type="domain" description="ABC transmembrane type-2" evidence="7">
    <location>
        <begin position="27"/>
        <end position="263"/>
    </location>
</feature>
<evidence type="ECO:0000256" key="6">
    <source>
        <dbReference type="RuleBase" id="RU361157"/>
    </source>
</evidence>
<dbReference type="Pfam" id="PF01061">
    <property type="entry name" value="ABC2_membrane"/>
    <property type="match status" value="1"/>
</dbReference>
<dbReference type="PROSITE" id="PS51012">
    <property type="entry name" value="ABC_TM2"/>
    <property type="match status" value="1"/>
</dbReference>
<evidence type="ECO:0000256" key="4">
    <source>
        <dbReference type="ARBA" id="ARBA00023136"/>
    </source>
</evidence>
<dbReference type="InterPro" id="IPR047817">
    <property type="entry name" value="ABC2_TM_bact-type"/>
</dbReference>
<dbReference type="PANTHER" id="PTHR43229">
    <property type="entry name" value="NODULATION PROTEIN J"/>
    <property type="match status" value="1"/>
</dbReference>
<sequence length="264" mass="28569">MNTVTEWLVDVRAVTLRNITRYRRTPDLLVWGMAQPLMFVLLFSQVLGGAIEVPGQDYVSFLMAGIFVQTMVFGGTFSGVLMAEDRKKGLVDRFRTLPMAPSAVLVGRTLGDVVLSSLTLLVMVLAGLAVGWRFDNGLLGLVAGLALLLVFSWSFAWVLVWLGLIVKSPEALNSASFMVLFPLSFLSNGFVPAETMPKVLETFANYNPVSALVQATRELFGNTGGAPAPDVWTMQNPVVTVLIGCVVMVAVFGTAATLRFTKAE</sequence>
<evidence type="ECO:0000256" key="3">
    <source>
        <dbReference type="ARBA" id="ARBA00022989"/>
    </source>
</evidence>
<evidence type="ECO:0000256" key="2">
    <source>
        <dbReference type="ARBA" id="ARBA00022692"/>
    </source>
</evidence>
<dbReference type="GO" id="GO:0140359">
    <property type="term" value="F:ABC-type transporter activity"/>
    <property type="evidence" value="ECO:0007669"/>
    <property type="project" value="InterPro"/>
</dbReference>
<dbReference type="GO" id="GO:0043190">
    <property type="term" value="C:ATP-binding cassette (ABC) transporter complex"/>
    <property type="evidence" value="ECO:0007669"/>
    <property type="project" value="InterPro"/>
</dbReference>
<keyword evidence="6" id="KW-1003">Cell membrane</keyword>
<feature type="transmembrane region" description="Helical" evidence="6">
    <location>
        <begin position="238"/>
        <end position="258"/>
    </location>
</feature>
<dbReference type="AlphaFoldDB" id="A0A9D1UL63"/>
<feature type="transmembrane region" description="Helical" evidence="6">
    <location>
        <begin position="138"/>
        <end position="164"/>
    </location>
</feature>
<dbReference type="InterPro" id="IPR051784">
    <property type="entry name" value="Nod_factor_ABC_transporter"/>
</dbReference>